<gene>
    <name evidence="3" type="ORF">NJR55_02945</name>
</gene>
<proteinExistence type="predicted"/>
<feature type="chain" id="PRO_5040739057" description="Secreted protein" evidence="2">
    <location>
        <begin position="22"/>
        <end position="98"/>
    </location>
</feature>
<reference evidence="3" key="1">
    <citation type="submission" date="2022-06" db="EMBL/GenBank/DDBJ databases">
        <title>Idiomarina rhizosphaerae M1R2S28.</title>
        <authorList>
            <person name="Sun J.-Q."/>
            <person name="Li L.-F."/>
        </authorList>
    </citation>
    <scope>NUCLEOTIDE SEQUENCE</scope>
    <source>
        <strain evidence="3">M1R2S28</strain>
    </source>
</reference>
<dbReference type="Proteomes" id="UP001139474">
    <property type="component" value="Unassembled WGS sequence"/>
</dbReference>
<feature type="region of interest" description="Disordered" evidence="1">
    <location>
        <begin position="58"/>
        <end position="87"/>
    </location>
</feature>
<dbReference type="EMBL" id="JAMZDE010000003">
    <property type="protein sequence ID" value="MCP1338539.1"/>
    <property type="molecule type" value="Genomic_DNA"/>
</dbReference>
<feature type="compositionally biased region" description="Low complexity" evidence="1">
    <location>
        <begin position="78"/>
        <end position="87"/>
    </location>
</feature>
<dbReference type="AlphaFoldDB" id="A0A9X2FSM8"/>
<evidence type="ECO:0000313" key="4">
    <source>
        <dbReference type="Proteomes" id="UP001139474"/>
    </source>
</evidence>
<name>A0A9X2FSM8_9GAMM</name>
<sequence length="98" mass="9375">MKTLALSVVAALGLAAAPAMAQDGAAGANASESGLGGLSTEAWVFAGVAAAATVAVVSDSSSNSAIDPTDPTDPTDPDPIVTVTGTGTNTYTITIPAQ</sequence>
<keyword evidence="2" id="KW-0732">Signal</keyword>
<dbReference type="RefSeq" id="WP_253617695.1">
    <property type="nucleotide sequence ID" value="NZ_JAMZDE010000003.1"/>
</dbReference>
<feature type="signal peptide" evidence="2">
    <location>
        <begin position="1"/>
        <end position="21"/>
    </location>
</feature>
<evidence type="ECO:0008006" key="5">
    <source>
        <dbReference type="Google" id="ProtNLM"/>
    </source>
</evidence>
<accession>A0A9X2FSM8</accession>
<comment type="caution">
    <text evidence="3">The sequence shown here is derived from an EMBL/GenBank/DDBJ whole genome shotgun (WGS) entry which is preliminary data.</text>
</comment>
<evidence type="ECO:0000256" key="1">
    <source>
        <dbReference type="SAM" id="MobiDB-lite"/>
    </source>
</evidence>
<evidence type="ECO:0000313" key="3">
    <source>
        <dbReference type="EMBL" id="MCP1338539.1"/>
    </source>
</evidence>
<organism evidence="3 4">
    <name type="scientific">Idiomarina rhizosphaerae</name>
    <dbReference type="NCBI Taxonomy" id="2961572"/>
    <lineage>
        <taxon>Bacteria</taxon>
        <taxon>Pseudomonadati</taxon>
        <taxon>Pseudomonadota</taxon>
        <taxon>Gammaproteobacteria</taxon>
        <taxon>Alteromonadales</taxon>
        <taxon>Idiomarinaceae</taxon>
        <taxon>Idiomarina</taxon>
    </lineage>
</organism>
<feature type="compositionally biased region" description="Low complexity" evidence="1">
    <location>
        <begin position="58"/>
        <end position="69"/>
    </location>
</feature>
<evidence type="ECO:0000256" key="2">
    <source>
        <dbReference type="SAM" id="SignalP"/>
    </source>
</evidence>
<protein>
    <recommendedName>
        <fullName evidence="5">Secreted protein</fullName>
    </recommendedName>
</protein>
<keyword evidence="4" id="KW-1185">Reference proteome</keyword>